<dbReference type="PROSITE" id="PS51141">
    <property type="entry name" value="ZF_SBP"/>
    <property type="match status" value="1"/>
</dbReference>
<protein>
    <recommendedName>
        <fullName evidence="11">SBP-type domain-containing protein</fullName>
    </recommendedName>
</protein>
<evidence type="ECO:0000313" key="15">
    <source>
        <dbReference type="Proteomes" id="UP000233551"/>
    </source>
</evidence>
<proteinExistence type="predicted"/>
<dbReference type="EMBL" id="MTKT01000666">
    <property type="protein sequence ID" value="OWM89780.1"/>
    <property type="molecule type" value="Genomic_DNA"/>
</dbReference>
<evidence type="ECO:0000256" key="2">
    <source>
        <dbReference type="ARBA" id="ARBA00022723"/>
    </source>
</evidence>
<keyword evidence="15" id="KW-1185">Reference proteome</keyword>
<keyword evidence="5" id="KW-0805">Transcription regulation</keyword>
<keyword evidence="8" id="KW-0539">Nucleus</keyword>
<keyword evidence="7" id="KW-0804">Transcription</keyword>
<dbReference type="AlphaFoldDB" id="A0A218XY67"/>
<gene>
    <name evidence="12" type="ORF">CDL15_Pgr024528</name>
    <name evidence="13" type="ORF">CRG98_025372</name>
</gene>
<feature type="compositionally biased region" description="Basic and acidic residues" evidence="10">
    <location>
        <begin position="149"/>
        <end position="158"/>
    </location>
</feature>
<evidence type="ECO:0000256" key="6">
    <source>
        <dbReference type="ARBA" id="ARBA00023125"/>
    </source>
</evidence>
<dbReference type="FunFam" id="4.10.1100.10:FF:000001">
    <property type="entry name" value="Squamosa promoter-binding-like protein 14"/>
    <property type="match status" value="1"/>
</dbReference>
<dbReference type="Gene3D" id="4.10.1100.10">
    <property type="entry name" value="Transcription factor, SBP-box domain"/>
    <property type="match status" value="1"/>
</dbReference>
<evidence type="ECO:0000313" key="14">
    <source>
        <dbReference type="Proteomes" id="UP000197138"/>
    </source>
</evidence>
<evidence type="ECO:0000256" key="1">
    <source>
        <dbReference type="ARBA" id="ARBA00004123"/>
    </source>
</evidence>
<dbReference type="Pfam" id="PF03110">
    <property type="entry name" value="SBP"/>
    <property type="match status" value="1"/>
</dbReference>
<accession>A0A218XY67</accession>
<sequence>MGYNFPATIDLVQVEKKGTLQIASIVNSCNQEPQRTQDALSVGLKLGSWSCVEEGPVQQSQNPGFTVMEPPSCGSSKRARAPNNGSQVPSCLVDGCNSDLSKCRDYHRRHKVCELHSKTPKVTIRGQEQRFCQQCSRFHSLGEFDDGKRSCRKRLDGHNRRRRKSQPDPSLSSSRFLANYQGTKFVPVSSSQIFPASALGACPWAGAVKSENDPVLYSSSSSSSSHPQQLNVSDRKMLFSASSPHGYRPQFQFPFMPGNKDVTGGTSVCEPTLSPNPVSGNNSGCSSQKMLPSCLVGALSNSECALSLLSSPLPAAAHQKGVGTTMQFDPQEPSHSSMPALHYNRVGTGEPTSSFLASPGSLHGMFRSGQDESSASGSQSHHTPSFTWE</sequence>
<dbReference type="GeneID" id="116201168"/>
<reference evidence="14" key="1">
    <citation type="journal article" date="2017" name="Plant J.">
        <title>The pomegranate (Punica granatum L.) genome and the genomics of punicalagin biosynthesis.</title>
        <authorList>
            <person name="Qin G."/>
            <person name="Xu C."/>
            <person name="Ming R."/>
            <person name="Tang H."/>
            <person name="Guyot R."/>
            <person name="Kramer E.M."/>
            <person name="Hu Y."/>
            <person name="Yi X."/>
            <person name="Qi Y."/>
            <person name="Xu X."/>
            <person name="Gao Z."/>
            <person name="Pan H."/>
            <person name="Jian J."/>
            <person name="Tian Y."/>
            <person name="Yue Z."/>
            <person name="Xu Y."/>
        </authorList>
    </citation>
    <scope>NUCLEOTIDE SEQUENCE [LARGE SCALE GENOMIC DNA]</scope>
    <source>
        <strain evidence="14">cv. Dabenzi</strain>
    </source>
</reference>
<dbReference type="SUPFAM" id="SSF103612">
    <property type="entry name" value="SBT domain"/>
    <property type="match status" value="1"/>
</dbReference>
<dbReference type="EMBL" id="PGOL01001802">
    <property type="protein sequence ID" value="PKI54218.1"/>
    <property type="molecule type" value="Genomic_DNA"/>
</dbReference>
<evidence type="ECO:0000256" key="10">
    <source>
        <dbReference type="SAM" id="MobiDB-lite"/>
    </source>
</evidence>
<evidence type="ECO:0000256" key="3">
    <source>
        <dbReference type="ARBA" id="ARBA00022771"/>
    </source>
</evidence>
<evidence type="ECO:0000256" key="5">
    <source>
        <dbReference type="ARBA" id="ARBA00023015"/>
    </source>
</evidence>
<dbReference type="OrthoDB" id="514967at2759"/>
<feature type="compositionally biased region" description="Polar residues" evidence="10">
    <location>
        <begin position="371"/>
        <end position="389"/>
    </location>
</feature>
<evidence type="ECO:0000259" key="11">
    <source>
        <dbReference type="PROSITE" id="PS51141"/>
    </source>
</evidence>
<keyword evidence="3 9" id="KW-0863">Zinc-finger</keyword>
<organism evidence="12 14">
    <name type="scientific">Punica granatum</name>
    <name type="common">Pomegranate</name>
    <dbReference type="NCBI Taxonomy" id="22663"/>
    <lineage>
        <taxon>Eukaryota</taxon>
        <taxon>Viridiplantae</taxon>
        <taxon>Streptophyta</taxon>
        <taxon>Embryophyta</taxon>
        <taxon>Tracheophyta</taxon>
        <taxon>Spermatophyta</taxon>
        <taxon>Magnoliopsida</taxon>
        <taxon>eudicotyledons</taxon>
        <taxon>Gunneridae</taxon>
        <taxon>Pentapetalae</taxon>
        <taxon>rosids</taxon>
        <taxon>malvids</taxon>
        <taxon>Myrtales</taxon>
        <taxon>Lythraceae</taxon>
        <taxon>Punica</taxon>
    </lineage>
</organism>
<evidence type="ECO:0000256" key="7">
    <source>
        <dbReference type="ARBA" id="ARBA00023163"/>
    </source>
</evidence>
<feature type="domain" description="SBP-type" evidence="11">
    <location>
        <begin position="88"/>
        <end position="165"/>
    </location>
</feature>
<feature type="region of interest" description="Disordered" evidence="10">
    <location>
        <begin position="320"/>
        <end position="389"/>
    </location>
</feature>
<evidence type="ECO:0000313" key="12">
    <source>
        <dbReference type="EMBL" id="OWM89780.1"/>
    </source>
</evidence>
<feature type="region of interest" description="Disordered" evidence="10">
    <location>
        <begin position="149"/>
        <end position="173"/>
    </location>
</feature>
<keyword evidence="6" id="KW-0238">DNA-binding</keyword>
<dbReference type="Proteomes" id="UP000197138">
    <property type="component" value="Unassembled WGS sequence"/>
</dbReference>
<dbReference type="GO" id="GO:0008270">
    <property type="term" value="F:zinc ion binding"/>
    <property type="evidence" value="ECO:0007669"/>
    <property type="project" value="UniProtKB-KW"/>
</dbReference>
<dbReference type="STRING" id="22663.A0A218XY67"/>
<comment type="caution">
    <text evidence="12">The sequence shown here is derived from an EMBL/GenBank/DDBJ whole genome shotgun (WGS) entry which is preliminary data.</text>
</comment>
<dbReference type="PANTHER" id="PTHR31251">
    <property type="entry name" value="SQUAMOSA PROMOTER-BINDING-LIKE PROTEIN 4"/>
    <property type="match status" value="1"/>
</dbReference>
<reference evidence="12" key="2">
    <citation type="submission" date="2017-06" db="EMBL/GenBank/DDBJ databases">
        <title>The pomegranate genome and the genomics of punicalagin biosynthesis.</title>
        <authorList>
            <person name="Xu C."/>
        </authorList>
    </citation>
    <scope>NUCLEOTIDE SEQUENCE [LARGE SCALE GENOMIC DNA]</scope>
    <source>
        <tissue evidence="12">Fresh leaf</tissue>
    </source>
</reference>
<feature type="compositionally biased region" description="Polar residues" evidence="10">
    <location>
        <begin position="322"/>
        <end position="337"/>
    </location>
</feature>
<evidence type="ECO:0000313" key="13">
    <source>
        <dbReference type="EMBL" id="PKI54218.1"/>
    </source>
</evidence>
<keyword evidence="4" id="KW-0862">Zinc</keyword>
<reference evidence="13 15" key="3">
    <citation type="submission" date="2017-11" db="EMBL/GenBank/DDBJ databases">
        <title>De-novo sequencing of pomegranate (Punica granatum L.) genome.</title>
        <authorList>
            <person name="Akparov Z."/>
            <person name="Amiraslanov A."/>
            <person name="Hajiyeva S."/>
            <person name="Abbasov M."/>
            <person name="Kaur K."/>
            <person name="Hamwieh A."/>
            <person name="Solovyev V."/>
            <person name="Salamov A."/>
            <person name="Braich B."/>
            <person name="Kosarev P."/>
            <person name="Mahmoud A."/>
            <person name="Hajiyev E."/>
            <person name="Babayeva S."/>
            <person name="Izzatullayeva V."/>
            <person name="Mammadov A."/>
            <person name="Mammadov A."/>
            <person name="Sharifova S."/>
            <person name="Ojaghi J."/>
            <person name="Eynullazada K."/>
            <person name="Bayramov B."/>
            <person name="Abdulazimova A."/>
            <person name="Shahmuradov I."/>
        </authorList>
    </citation>
    <scope>NUCLEOTIDE SEQUENCE [LARGE SCALE GENOMIC DNA]</scope>
    <source>
        <strain evidence="13">AG2017</strain>
        <strain evidence="15">cv. AG2017</strain>
        <tissue evidence="13">Leaf</tissue>
    </source>
</reference>
<dbReference type="PANTHER" id="PTHR31251:SF207">
    <property type="entry name" value="SQUAMOSA PROMOTER-BINDING-LIKE PROTEIN 13A-RELATED"/>
    <property type="match status" value="1"/>
</dbReference>
<dbReference type="GO" id="GO:0005634">
    <property type="term" value="C:nucleus"/>
    <property type="evidence" value="ECO:0007669"/>
    <property type="project" value="UniProtKB-SubCell"/>
</dbReference>
<evidence type="ECO:0000256" key="9">
    <source>
        <dbReference type="PROSITE-ProRule" id="PRU00470"/>
    </source>
</evidence>
<keyword evidence="2" id="KW-0479">Metal-binding</keyword>
<dbReference type="InterPro" id="IPR004333">
    <property type="entry name" value="SBP_dom"/>
</dbReference>
<evidence type="ECO:0000256" key="4">
    <source>
        <dbReference type="ARBA" id="ARBA00022833"/>
    </source>
</evidence>
<comment type="subcellular location">
    <subcellularLocation>
        <location evidence="1">Nucleus</location>
    </subcellularLocation>
</comment>
<dbReference type="Proteomes" id="UP000233551">
    <property type="component" value="Unassembled WGS sequence"/>
</dbReference>
<name>A0A218XY67_PUNGR</name>
<dbReference type="InterPro" id="IPR036893">
    <property type="entry name" value="SBP_sf"/>
</dbReference>
<dbReference type="GO" id="GO:0003677">
    <property type="term" value="F:DNA binding"/>
    <property type="evidence" value="ECO:0007669"/>
    <property type="project" value="UniProtKB-KW"/>
</dbReference>
<dbReference type="InterPro" id="IPR044817">
    <property type="entry name" value="SBP-like"/>
</dbReference>
<evidence type="ECO:0000256" key="8">
    <source>
        <dbReference type="ARBA" id="ARBA00023242"/>
    </source>
</evidence>